<evidence type="ECO:0000313" key="2">
    <source>
        <dbReference type="Proteomes" id="UP001055879"/>
    </source>
</evidence>
<dbReference type="Proteomes" id="UP001055879">
    <property type="component" value="Linkage Group LG04"/>
</dbReference>
<reference evidence="2" key="1">
    <citation type="journal article" date="2022" name="Mol. Ecol. Resour.">
        <title>The genomes of chicory, endive, great burdock and yacon provide insights into Asteraceae palaeo-polyploidization history and plant inulin production.</title>
        <authorList>
            <person name="Fan W."/>
            <person name="Wang S."/>
            <person name="Wang H."/>
            <person name="Wang A."/>
            <person name="Jiang F."/>
            <person name="Liu H."/>
            <person name="Zhao H."/>
            <person name="Xu D."/>
            <person name="Zhang Y."/>
        </authorList>
    </citation>
    <scope>NUCLEOTIDE SEQUENCE [LARGE SCALE GENOMIC DNA]</scope>
    <source>
        <strain evidence="2">cv. Niubang</strain>
    </source>
</reference>
<name>A0ACB9CMW9_ARCLA</name>
<organism evidence="1 2">
    <name type="scientific">Arctium lappa</name>
    <name type="common">Greater burdock</name>
    <name type="synonym">Lappa major</name>
    <dbReference type="NCBI Taxonomy" id="4217"/>
    <lineage>
        <taxon>Eukaryota</taxon>
        <taxon>Viridiplantae</taxon>
        <taxon>Streptophyta</taxon>
        <taxon>Embryophyta</taxon>
        <taxon>Tracheophyta</taxon>
        <taxon>Spermatophyta</taxon>
        <taxon>Magnoliopsida</taxon>
        <taxon>eudicotyledons</taxon>
        <taxon>Gunneridae</taxon>
        <taxon>Pentapetalae</taxon>
        <taxon>asterids</taxon>
        <taxon>campanulids</taxon>
        <taxon>Asterales</taxon>
        <taxon>Asteraceae</taxon>
        <taxon>Carduoideae</taxon>
        <taxon>Cardueae</taxon>
        <taxon>Arctiinae</taxon>
        <taxon>Arctium</taxon>
    </lineage>
</organism>
<proteinExistence type="predicted"/>
<gene>
    <name evidence="1" type="ORF">L6452_15029</name>
</gene>
<comment type="caution">
    <text evidence="1">The sequence shown here is derived from an EMBL/GenBank/DDBJ whole genome shotgun (WGS) entry which is preliminary data.</text>
</comment>
<evidence type="ECO:0000313" key="1">
    <source>
        <dbReference type="EMBL" id="KAI3735528.1"/>
    </source>
</evidence>
<keyword evidence="2" id="KW-1185">Reference proteome</keyword>
<dbReference type="EMBL" id="CM042050">
    <property type="protein sequence ID" value="KAI3735528.1"/>
    <property type="molecule type" value="Genomic_DNA"/>
</dbReference>
<sequence>MDWLVSNNVEIYCTKKLIRVPTTEVDAVLVYGKRRKGDVAVISMAKARKCVVKGCSSYLAYVLDASWSRDGWKTPSFRVSSSEGRNEDVPKTAFKTHYGHYEFLVISFGLMNTPIVFMDLMKHVCRPFLDNLVIIFIDNILVYSKNEKEHKKHLREVFKVLRKERLYTKFSKYDFWLKETETQGKAFRNLQKKLCKALILSLPKRTEDFVVYSDAWKMGLGCFLMQQSKVIAYASIQLKEHENNYPTMTWNWKR</sequence>
<reference evidence="1 2" key="2">
    <citation type="journal article" date="2022" name="Mol. Ecol. Resour.">
        <title>The genomes of chicory, endive, great burdock and yacon provide insights into Asteraceae paleo-polyploidization history and plant inulin production.</title>
        <authorList>
            <person name="Fan W."/>
            <person name="Wang S."/>
            <person name="Wang H."/>
            <person name="Wang A."/>
            <person name="Jiang F."/>
            <person name="Liu H."/>
            <person name="Zhao H."/>
            <person name="Xu D."/>
            <person name="Zhang Y."/>
        </authorList>
    </citation>
    <scope>NUCLEOTIDE SEQUENCE [LARGE SCALE GENOMIC DNA]</scope>
    <source>
        <strain evidence="2">cv. Niubang</strain>
    </source>
</reference>
<protein>
    <submittedName>
        <fullName evidence="1">Uncharacterized protein</fullName>
    </submittedName>
</protein>
<accession>A0ACB9CMW9</accession>